<dbReference type="AlphaFoldDB" id="A0A2P2PD08"/>
<organism evidence="1">
    <name type="scientific">Rhizophora mucronata</name>
    <name type="common">Asiatic mangrove</name>
    <dbReference type="NCBI Taxonomy" id="61149"/>
    <lineage>
        <taxon>Eukaryota</taxon>
        <taxon>Viridiplantae</taxon>
        <taxon>Streptophyta</taxon>
        <taxon>Embryophyta</taxon>
        <taxon>Tracheophyta</taxon>
        <taxon>Spermatophyta</taxon>
        <taxon>Magnoliopsida</taxon>
        <taxon>eudicotyledons</taxon>
        <taxon>Gunneridae</taxon>
        <taxon>Pentapetalae</taxon>
        <taxon>rosids</taxon>
        <taxon>fabids</taxon>
        <taxon>Malpighiales</taxon>
        <taxon>Rhizophoraceae</taxon>
        <taxon>Rhizophora</taxon>
    </lineage>
</organism>
<dbReference type="EMBL" id="GGEC01072037">
    <property type="protein sequence ID" value="MBX52521.1"/>
    <property type="molecule type" value="Transcribed_RNA"/>
</dbReference>
<name>A0A2P2PD08_RHIMU</name>
<evidence type="ECO:0000313" key="1">
    <source>
        <dbReference type="EMBL" id="MBX52521.1"/>
    </source>
</evidence>
<proteinExistence type="predicted"/>
<sequence length="32" mass="3871">MVERTKMRNRKTCLELVPVSVYQLYMLKKQAI</sequence>
<accession>A0A2P2PD08</accession>
<protein>
    <submittedName>
        <fullName evidence="1">Uncharacterized protein</fullName>
    </submittedName>
</protein>
<reference evidence="1" key="1">
    <citation type="submission" date="2018-02" db="EMBL/GenBank/DDBJ databases">
        <title>Rhizophora mucronata_Transcriptome.</title>
        <authorList>
            <person name="Meera S.P."/>
            <person name="Sreeshan A."/>
            <person name="Augustine A."/>
        </authorList>
    </citation>
    <scope>NUCLEOTIDE SEQUENCE</scope>
    <source>
        <tissue evidence="1">Leaf</tissue>
    </source>
</reference>